<dbReference type="Pfam" id="PF03471">
    <property type="entry name" value="CorC_HlyC"/>
    <property type="match status" value="1"/>
</dbReference>
<keyword evidence="13" id="KW-1185">Reference proteome</keyword>
<evidence type="ECO:0000256" key="9">
    <source>
        <dbReference type="SAM" id="Phobius"/>
    </source>
</evidence>
<dbReference type="GO" id="GO:0005886">
    <property type="term" value="C:plasma membrane"/>
    <property type="evidence" value="ECO:0007669"/>
    <property type="project" value="TreeGrafter"/>
</dbReference>
<dbReference type="SMART" id="SM01091">
    <property type="entry name" value="CorC_HlyC"/>
    <property type="match status" value="1"/>
</dbReference>
<accession>A0A0E9M0G8</accession>
<dbReference type="SUPFAM" id="SSF54631">
    <property type="entry name" value="CBS-domain pair"/>
    <property type="match status" value="1"/>
</dbReference>
<evidence type="ECO:0000256" key="5">
    <source>
        <dbReference type="ARBA" id="ARBA00023122"/>
    </source>
</evidence>
<protein>
    <submittedName>
        <fullName evidence="12">Hemolysin</fullName>
    </submittedName>
</protein>
<dbReference type="Pfam" id="PF01595">
    <property type="entry name" value="CNNM"/>
    <property type="match status" value="1"/>
</dbReference>
<keyword evidence="4 8" id="KW-1133">Transmembrane helix</keyword>
<dbReference type="InterPro" id="IPR044751">
    <property type="entry name" value="Ion_transp-like_CBS"/>
</dbReference>
<dbReference type="STRING" id="1236989.JCM15548_13314"/>
<evidence type="ECO:0000256" key="2">
    <source>
        <dbReference type="ARBA" id="ARBA00022692"/>
    </source>
</evidence>
<gene>
    <name evidence="12" type="ORF">JCM15548_13314</name>
</gene>
<dbReference type="InterPro" id="IPR005170">
    <property type="entry name" value="Transptr-assoc_dom"/>
</dbReference>
<evidence type="ECO:0000256" key="3">
    <source>
        <dbReference type="ARBA" id="ARBA00022737"/>
    </source>
</evidence>
<dbReference type="Gene3D" id="3.30.465.10">
    <property type="match status" value="1"/>
</dbReference>
<dbReference type="Pfam" id="PF00571">
    <property type="entry name" value="CBS"/>
    <property type="match status" value="1"/>
</dbReference>
<evidence type="ECO:0000313" key="12">
    <source>
        <dbReference type="EMBL" id="GAO30984.1"/>
    </source>
</evidence>
<dbReference type="EMBL" id="BAZW01000035">
    <property type="protein sequence ID" value="GAO30984.1"/>
    <property type="molecule type" value="Genomic_DNA"/>
</dbReference>
<dbReference type="GO" id="GO:0050660">
    <property type="term" value="F:flavin adenine dinucleotide binding"/>
    <property type="evidence" value="ECO:0007669"/>
    <property type="project" value="InterPro"/>
</dbReference>
<evidence type="ECO:0000259" key="10">
    <source>
        <dbReference type="PROSITE" id="PS51371"/>
    </source>
</evidence>
<feature type="transmembrane region" description="Helical" evidence="9">
    <location>
        <begin position="6"/>
        <end position="27"/>
    </location>
</feature>
<sequence length="420" mass="47969">MDQISVILLTLILSAVFSGSEMAFLSTNKLMIELNRKKHPRLSKISDIFHNNPGLFISTILIGNNISLVIYGKYMAQLMEHPISRFTDSSVSILLIQTIISTLLILIIAEFLPKILFRINPAVSLNLVSMPLRIIYILFYPISKLTLSFSNFFIHKIIRVRDQPLRDSLVIGRIDLDHLLMARQDKGHEHEEIAEEMKFFKNALDFSTVKVRECSVPRTELEAVDIDEEMEVLQKKFIETGLSKILVYRESIDNVVGYVHVSAMFRNPKRLRNVISPISVVPESMPASKLLEIFTKEHKSIVLVVDEFGGTSGIVTLEDILEEIFGEIDDEHDISDLIEAQISETTYNFSGRFEIDYLNEKYNLELPVSEDYETLAGLILVHNEAIPEVNEELEIENFQFKILEASKSKIELVQITLPSR</sequence>
<evidence type="ECO:0000256" key="6">
    <source>
        <dbReference type="ARBA" id="ARBA00023136"/>
    </source>
</evidence>
<dbReference type="InterPro" id="IPR046342">
    <property type="entry name" value="CBS_dom_sf"/>
</dbReference>
<keyword evidence="6 8" id="KW-0472">Membrane</keyword>
<feature type="domain" description="CNNM transmembrane" evidence="11">
    <location>
        <begin position="1"/>
        <end position="197"/>
    </location>
</feature>
<dbReference type="Proteomes" id="UP000032900">
    <property type="component" value="Unassembled WGS sequence"/>
</dbReference>
<feature type="transmembrane region" description="Helical" evidence="9">
    <location>
        <begin position="134"/>
        <end position="154"/>
    </location>
</feature>
<dbReference type="Gene3D" id="3.10.580.10">
    <property type="entry name" value="CBS-domain"/>
    <property type="match status" value="1"/>
</dbReference>
<organism evidence="12 13">
    <name type="scientific">Geofilum rubicundum JCM 15548</name>
    <dbReference type="NCBI Taxonomy" id="1236989"/>
    <lineage>
        <taxon>Bacteria</taxon>
        <taxon>Pseudomonadati</taxon>
        <taxon>Bacteroidota</taxon>
        <taxon>Bacteroidia</taxon>
        <taxon>Marinilabiliales</taxon>
        <taxon>Marinilabiliaceae</taxon>
        <taxon>Geofilum</taxon>
    </lineage>
</organism>
<evidence type="ECO:0000256" key="8">
    <source>
        <dbReference type="PROSITE-ProRule" id="PRU01193"/>
    </source>
</evidence>
<keyword evidence="5 7" id="KW-0129">CBS domain</keyword>
<evidence type="ECO:0000313" key="13">
    <source>
        <dbReference type="Proteomes" id="UP000032900"/>
    </source>
</evidence>
<proteinExistence type="predicted"/>
<dbReference type="PROSITE" id="PS51846">
    <property type="entry name" value="CNNM"/>
    <property type="match status" value="1"/>
</dbReference>
<comment type="caution">
    <text evidence="12">The sequence shown here is derived from an EMBL/GenBank/DDBJ whole genome shotgun (WGS) entry which is preliminary data.</text>
</comment>
<dbReference type="InterPro" id="IPR036318">
    <property type="entry name" value="FAD-bd_PCMH-like_sf"/>
</dbReference>
<keyword evidence="2 8" id="KW-0812">Transmembrane</keyword>
<reference evidence="12 13" key="1">
    <citation type="journal article" date="2015" name="Microbes Environ.">
        <title>Distribution and evolution of nitrogen fixation genes in the phylum bacteroidetes.</title>
        <authorList>
            <person name="Inoue J."/>
            <person name="Oshima K."/>
            <person name="Suda W."/>
            <person name="Sakamoto M."/>
            <person name="Iino T."/>
            <person name="Noda S."/>
            <person name="Hongoh Y."/>
            <person name="Hattori M."/>
            <person name="Ohkuma M."/>
        </authorList>
    </citation>
    <scope>NUCLEOTIDE SEQUENCE [LARGE SCALE GENOMIC DNA]</scope>
    <source>
        <strain evidence="12">JCM 15548</strain>
    </source>
</reference>
<dbReference type="InterPro" id="IPR002550">
    <property type="entry name" value="CNNM"/>
</dbReference>
<name>A0A0E9M0G8_9BACT</name>
<evidence type="ECO:0000256" key="4">
    <source>
        <dbReference type="ARBA" id="ARBA00022989"/>
    </source>
</evidence>
<dbReference type="PANTHER" id="PTHR22777:SF17">
    <property type="entry name" value="UPF0053 PROTEIN SLL0260"/>
    <property type="match status" value="1"/>
</dbReference>
<feature type="transmembrane region" description="Helical" evidence="9">
    <location>
        <begin position="48"/>
        <end position="71"/>
    </location>
</feature>
<evidence type="ECO:0000256" key="1">
    <source>
        <dbReference type="ARBA" id="ARBA00004141"/>
    </source>
</evidence>
<dbReference type="SUPFAM" id="SSF56176">
    <property type="entry name" value="FAD-binding/transporter-associated domain-like"/>
    <property type="match status" value="1"/>
</dbReference>
<feature type="domain" description="CBS" evidence="10">
    <location>
        <begin position="274"/>
        <end position="331"/>
    </location>
</feature>
<dbReference type="InterPro" id="IPR016169">
    <property type="entry name" value="FAD-bd_PCMH_sub2"/>
</dbReference>
<dbReference type="PROSITE" id="PS51371">
    <property type="entry name" value="CBS"/>
    <property type="match status" value="1"/>
</dbReference>
<dbReference type="OrthoDB" id="9798188at2"/>
<dbReference type="AlphaFoldDB" id="A0A0E9M0G8"/>
<dbReference type="RefSeq" id="WP_062126582.1">
    <property type="nucleotide sequence ID" value="NZ_BAZW01000035.1"/>
</dbReference>
<keyword evidence="3" id="KW-0677">Repeat</keyword>
<evidence type="ECO:0000259" key="11">
    <source>
        <dbReference type="PROSITE" id="PS51846"/>
    </source>
</evidence>
<dbReference type="CDD" id="cd04590">
    <property type="entry name" value="CBS_pair_CorC_HlyC_assoc"/>
    <property type="match status" value="1"/>
</dbReference>
<evidence type="ECO:0000256" key="7">
    <source>
        <dbReference type="PROSITE-ProRule" id="PRU00703"/>
    </source>
</evidence>
<comment type="subcellular location">
    <subcellularLocation>
        <location evidence="1">Membrane</location>
        <topology evidence="1">Multi-pass membrane protein</topology>
    </subcellularLocation>
</comment>
<dbReference type="InterPro" id="IPR000644">
    <property type="entry name" value="CBS_dom"/>
</dbReference>
<dbReference type="PANTHER" id="PTHR22777">
    <property type="entry name" value="HEMOLYSIN-RELATED"/>
    <property type="match status" value="1"/>
</dbReference>
<feature type="transmembrane region" description="Helical" evidence="9">
    <location>
        <begin position="91"/>
        <end position="113"/>
    </location>
</feature>